<reference evidence="1 2" key="1">
    <citation type="submission" date="2018-10" db="EMBL/GenBank/DDBJ databases">
        <title>Genomic Encyclopedia of Archaeal and Bacterial Type Strains, Phase II (KMG-II): from individual species to whole genera.</title>
        <authorList>
            <person name="Goeker M."/>
        </authorList>
    </citation>
    <scope>NUCLEOTIDE SEQUENCE [LARGE SCALE GENOMIC DNA]</scope>
    <source>
        <strain evidence="1 2">DSM 19727</strain>
    </source>
</reference>
<comment type="caution">
    <text evidence="1">The sequence shown here is derived from an EMBL/GenBank/DDBJ whole genome shotgun (WGS) entry which is preliminary data.</text>
</comment>
<proteinExistence type="predicted"/>
<accession>A0A3M0A072</accession>
<evidence type="ECO:0008006" key="3">
    <source>
        <dbReference type="Google" id="ProtNLM"/>
    </source>
</evidence>
<evidence type="ECO:0000313" key="1">
    <source>
        <dbReference type="EMBL" id="RMA78086.1"/>
    </source>
</evidence>
<protein>
    <recommendedName>
        <fullName evidence="3">Acetyltransferase (GNAT) family protein</fullName>
    </recommendedName>
</protein>
<dbReference type="AlphaFoldDB" id="A0A3M0A072"/>
<sequence>MKNYFVKQYKEDDYSNWNSFIAEAKNATFLFHRDFMEYHKDRFEDFSLLIYDNRKLVAVLPANIVGEVVHSHQGLTYGGLVYNERLKLATILQIFKSVLIYLNENKMERLALKIIPSFYNNYYSEEVEYALFLVKAKLIRRDTCAVIELQKKILSNHCEQAK</sequence>
<gene>
    <name evidence="1" type="ORF">BC961_0456</name>
</gene>
<evidence type="ECO:0000313" key="2">
    <source>
        <dbReference type="Proteomes" id="UP000280368"/>
    </source>
</evidence>
<dbReference type="Proteomes" id="UP000280368">
    <property type="component" value="Unassembled WGS sequence"/>
</dbReference>
<organism evidence="1 2">
    <name type="scientific">Flavobacterium weaverense</name>
    <dbReference type="NCBI Taxonomy" id="271156"/>
    <lineage>
        <taxon>Bacteria</taxon>
        <taxon>Pseudomonadati</taxon>
        <taxon>Bacteroidota</taxon>
        <taxon>Flavobacteriia</taxon>
        <taxon>Flavobacteriales</taxon>
        <taxon>Flavobacteriaceae</taxon>
        <taxon>Flavobacterium</taxon>
    </lineage>
</organism>
<dbReference type="OrthoDB" id="9808687at2"/>
<keyword evidence="2" id="KW-1185">Reference proteome</keyword>
<dbReference type="RefSeq" id="WP_121924205.1">
    <property type="nucleotide sequence ID" value="NZ_CBCSGA010000002.1"/>
</dbReference>
<dbReference type="EMBL" id="REFH01000007">
    <property type="protein sequence ID" value="RMA78086.1"/>
    <property type="molecule type" value="Genomic_DNA"/>
</dbReference>
<name>A0A3M0A072_9FLAO</name>